<sequence length="175" mass="18875">METKIIRALAFIARCSAAATAAYELASLLGLKESVWAAMSAVIVSQERLDETCSSLMGRILGTLLGIVVTIMVSEAASRAAASVALQMAISVAICALIAREFPKLRVAMWTCPIILLAAQPSVPIVVVAMHRGSEVILGALVGWVFHWMPETLVDAVSGGEPGHRRFYRWLKRRV</sequence>
<keyword evidence="3 5" id="KW-1133">Transmembrane helix</keyword>
<comment type="caution">
    <text evidence="8">The sequence shown here is derived from an EMBL/GenBank/DDBJ whole genome shotgun (WGS) entry which is preliminary data.</text>
</comment>
<feature type="transmembrane region" description="Helical" evidence="5">
    <location>
        <begin position="56"/>
        <end position="74"/>
    </location>
</feature>
<evidence type="ECO:0000313" key="9">
    <source>
        <dbReference type="Proteomes" id="UP001172630"/>
    </source>
</evidence>
<evidence type="ECO:0000256" key="2">
    <source>
        <dbReference type="ARBA" id="ARBA00022692"/>
    </source>
</evidence>
<evidence type="ECO:0000256" key="6">
    <source>
        <dbReference type="SAM" id="SignalP"/>
    </source>
</evidence>
<dbReference type="Proteomes" id="UP001172630">
    <property type="component" value="Unassembled WGS sequence"/>
</dbReference>
<feature type="domain" description="Integral membrane bound transporter" evidence="7">
    <location>
        <begin position="22"/>
        <end position="146"/>
    </location>
</feature>
<gene>
    <name evidence="8" type="ORF">PY650_36100</name>
</gene>
<comment type="subcellular location">
    <subcellularLocation>
        <location evidence="1">Membrane</location>
        <topology evidence="1">Multi-pass membrane protein</topology>
    </subcellularLocation>
</comment>
<name>A0ABT7KQG8_9HYPH</name>
<evidence type="ECO:0000259" key="7">
    <source>
        <dbReference type="Pfam" id="PF13515"/>
    </source>
</evidence>
<feature type="signal peptide" evidence="6">
    <location>
        <begin position="1"/>
        <end position="21"/>
    </location>
</feature>
<protein>
    <submittedName>
        <fullName evidence="8">FUSC family protein</fullName>
    </submittedName>
</protein>
<evidence type="ECO:0000256" key="5">
    <source>
        <dbReference type="SAM" id="Phobius"/>
    </source>
</evidence>
<keyword evidence="9" id="KW-1185">Reference proteome</keyword>
<accession>A0ABT7KQG8</accession>
<keyword evidence="6" id="KW-0732">Signal</keyword>
<dbReference type="EMBL" id="JARFYN010000121">
    <property type="protein sequence ID" value="MDL2410860.1"/>
    <property type="molecule type" value="Genomic_DNA"/>
</dbReference>
<keyword evidence="2 5" id="KW-0812">Transmembrane</keyword>
<dbReference type="InterPro" id="IPR049453">
    <property type="entry name" value="Memb_transporter_dom"/>
</dbReference>
<feature type="transmembrane region" description="Helical" evidence="5">
    <location>
        <begin position="80"/>
        <end position="99"/>
    </location>
</feature>
<dbReference type="Pfam" id="PF13515">
    <property type="entry name" value="FUSC_2"/>
    <property type="match status" value="1"/>
</dbReference>
<feature type="chain" id="PRO_5046665584" evidence="6">
    <location>
        <begin position="22"/>
        <end position="175"/>
    </location>
</feature>
<reference evidence="8" key="1">
    <citation type="submission" date="2023-06" db="EMBL/GenBank/DDBJ databases">
        <title>Phylogenetic Diversity of Rhizobium strains.</title>
        <authorList>
            <person name="Moura F.T."/>
            <person name="Helene L.C.F."/>
            <person name="Hungria M."/>
        </authorList>
    </citation>
    <scope>NUCLEOTIDE SEQUENCE</scope>
    <source>
        <strain evidence="8">CCGE524</strain>
    </source>
</reference>
<keyword evidence="4 5" id="KW-0472">Membrane</keyword>
<dbReference type="RefSeq" id="WP_285884858.1">
    <property type="nucleotide sequence ID" value="NZ_JARFYN010000121.1"/>
</dbReference>
<evidence type="ECO:0000256" key="3">
    <source>
        <dbReference type="ARBA" id="ARBA00022989"/>
    </source>
</evidence>
<organism evidence="8 9">
    <name type="scientific">Rhizobium calliandrae</name>
    <dbReference type="NCBI Taxonomy" id="1312182"/>
    <lineage>
        <taxon>Bacteria</taxon>
        <taxon>Pseudomonadati</taxon>
        <taxon>Pseudomonadota</taxon>
        <taxon>Alphaproteobacteria</taxon>
        <taxon>Hyphomicrobiales</taxon>
        <taxon>Rhizobiaceae</taxon>
        <taxon>Rhizobium/Agrobacterium group</taxon>
        <taxon>Rhizobium</taxon>
    </lineage>
</organism>
<evidence type="ECO:0000313" key="8">
    <source>
        <dbReference type="EMBL" id="MDL2410860.1"/>
    </source>
</evidence>
<proteinExistence type="predicted"/>
<evidence type="ECO:0000256" key="4">
    <source>
        <dbReference type="ARBA" id="ARBA00023136"/>
    </source>
</evidence>
<evidence type="ECO:0000256" key="1">
    <source>
        <dbReference type="ARBA" id="ARBA00004141"/>
    </source>
</evidence>